<name>A0A8S5Q4H0_9CAUD</name>
<dbReference type="InterPro" id="IPR003615">
    <property type="entry name" value="HNH_nuc"/>
</dbReference>
<protein>
    <submittedName>
        <fullName evidence="2">HNH endonuclease</fullName>
    </submittedName>
</protein>
<feature type="domain" description="HNH nuclease" evidence="1">
    <location>
        <begin position="111"/>
        <end position="143"/>
    </location>
</feature>
<dbReference type="GO" id="GO:0004519">
    <property type="term" value="F:endonuclease activity"/>
    <property type="evidence" value="ECO:0007669"/>
    <property type="project" value="UniProtKB-KW"/>
</dbReference>
<proteinExistence type="predicted"/>
<dbReference type="EMBL" id="BK015578">
    <property type="protein sequence ID" value="DAE14230.1"/>
    <property type="molecule type" value="Genomic_DNA"/>
</dbReference>
<evidence type="ECO:0000313" key="2">
    <source>
        <dbReference type="EMBL" id="DAE14230.1"/>
    </source>
</evidence>
<keyword evidence="2" id="KW-0540">Nuclease</keyword>
<sequence length="192" mass="22328">MSIRHTYSEKERRFCLDNIKRFDSYKDFAEAFNKYFGTEISESKLKDLCCKRLKKGIGKSKTCFKNGSRARALPIGTIRKASYGTYIKVSDTLTGISGYKEPDWLPLQKKIYQDVYGTIPENKMVIFLDCDRSNFSIENLYCIDRCVSMELAKNRWYSTDRNITLAAIKYCELRQALKARSVKKSDYNSENC</sequence>
<keyword evidence="2" id="KW-0255">Endonuclease</keyword>
<keyword evidence="2" id="KW-0378">Hydrolase</keyword>
<dbReference type="Pfam" id="PF13392">
    <property type="entry name" value="HNH_3"/>
    <property type="match status" value="1"/>
</dbReference>
<reference evidence="2" key="1">
    <citation type="journal article" date="2021" name="Proc. Natl. Acad. Sci. U.S.A.">
        <title>A Catalog of Tens of Thousands of Viruses from Human Metagenomes Reveals Hidden Associations with Chronic Diseases.</title>
        <authorList>
            <person name="Tisza M.J."/>
            <person name="Buck C.B."/>
        </authorList>
    </citation>
    <scope>NUCLEOTIDE SEQUENCE</scope>
    <source>
        <strain evidence="2">Ct0uL16</strain>
    </source>
</reference>
<organism evidence="2">
    <name type="scientific">Siphoviridae sp. ct0uL16</name>
    <dbReference type="NCBI Taxonomy" id="2825299"/>
    <lineage>
        <taxon>Viruses</taxon>
        <taxon>Duplodnaviria</taxon>
        <taxon>Heunggongvirae</taxon>
        <taxon>Uroviricota</taxon>
        <taxon>Caudoviricetes</taxon>
    </lineage>
</organism>
<evidence type="ECO:0000259" key="1">
    <source>
        <dbReference type="Pfam" id="PF13392"/>
    </source>
</evidence>
<accession>A0A8S5Q4H0</accession>